<reference evidence="11" key="2">
    <citation type="submission" date="2020-04" db="EMBL/GenBank/DDBJ databases">
        <authorList>
            <consortium name="NCBI Genome Project"/>
        </authorList>
    </citation>
    <scope>NUCLEOTIDE SEQUENCE</scope>
    <source>
        <strain evidence="11">CBS 781.70</strain>
    </source>
</reference>
<evidence type="ECO:0000256" key="5">
    <source>
        <dbReference type="ARBA" id="ARBA00022490"/>
    </source>
</evidence>
<dbReference type="InterPro" id="IPR036388">
    <property type="entry name" value="WH-like_DNA-bd_sf"/>
</dbReference>
<feature type="compositionally biased region" description="Pro residues" evidence="8">
    <location>
        <begin position="11"/>
        <end position="26"/>
    </location>
</feature>
<dbReference type="FunFam" id="1.10.10.570:FF:000003">
    <property type="entry name" value="Vacuolar protein-sorting-associated protein 25"/>
    <property type="match status" value="1"/>
</dbReference>
<proteinExistence type="inferred from homology"/>
<evidence type="ECO:0000313" key="9">
    <source>
        <dbReference type="EMBL" id="KAF1816935.1"/>
    </source>
</evidence>
<evidence type="ECO:0000256" key="4">
    <source>
        <dbReference type="ARBA" id="ARBA00022448"/>
    </source>
</evidence>
<dbReference type="AlphaFoldDB" id="A0A6G1GFQ4"/>
<dbReference type="GO" id="GO:0000814">
    <property type="term" value="C:ESCRT II complex"/>
    <property type="evidence" value="ECO:0007669"/>
    <property type="project" value="InterPro"/>
</dbReference>
<keyword evidence="6" id="KW-0653">Protein transport</keyword>
<dbReference type="EMBL" id="ML975149">
    <property type="protein sequence ID" value="KAF1816935.1"/>
    <property type="molecule type" value="Genomic_DNA"/>
</dbReference>
<evidence type="ECO:0000256" key="7">
    <source>
        <dbReference type="ARBA" id="ARBA00030094"/>
    </source>
</evidence>
<dbReference type="RefSeq" id="XP_033538566.1">
    <property type="nucleotide sequence ID" value="XM_033682082.1"/>
</dbReference>
<dbReference type="PANTHER" id="PTHR13149:SF0">
    <property type="entry name" value="VACUOLAR PROTEIN-SORTING-ASSOCIATED PROTEIN 25"/>
    <property type="match status" value="1"/>
</dbReference>
<dbReference type="Gene3D" id="1.10.10.10">
    <property type="entry name" value="Winged helix-like DNA-binding domain superfamily/Winged helix DNA-binding domain"/>
    <property type="match status" value="1"/>
</dbReference>
<comment type="subcellular location">
    <subcellularLocation>
        <location evidence="1">Cytoplasm</location>
    </subcellularLocation>
</comment>
<evidence type="ECO:0000313" key="10">
    <source>
        <dbReference type="Proteomes" id="UP000504638"/>
    </source>
</evidence>
<dbReference type="InterPro" id="IPR008570">
    <property type="entry name" value="ESCRT-II_cplx_Vps25-sub"/>
</dbReference>
<accession>A0A6G1GFQ4</accession>
<dbReference type="PANTHER" id="PTHR13149">
    <property type="entry name" value="VACUOLAR PROTEIN SORTING-ASSOCIATED PROTEIN VPS25"/>
    <property type="match status" value="1"/>
</dbReference>
<keyword evidence="5" id="KW-0963">Cytoplasm</keyword>
<evidence type="ECO:0000256" key="6">
    <source>
        <dbReference type="ARBA" id="ARBA00022927"/>
    </source>
</evidence>
<feature type="region of interest" description="Disordered" evidence="8">
    <location>
        <begin position="1"/>
        <end position="26"/>
    </location>
</feature>
<dbReference type="GO" id="GO:0016236">
    <property type="term" value="P:macroautophagy"/>
    <property type="evidence" value="ECO:0007669"/>
    <property type="project" value="UniProtKB-ARBA"/>
</dbReference>
<dbReference type="FunFam" id="1.10.10.10:FF:000141">
    <property type="entry name" value="vacuolar protein-sorting-associated protein 25"/>
    <property type="match status" value="1"/>
</dbReference>
<dbReference type="InterPro" id="IPR036390">
    <property type="entry name" value="WH_DNA-bd_sf"/>
</dbReference>
<comment type="similarity">
    <text evidence="2">Belongs to the VPS25 family.</text>
</comment>
<protein>
    <recommendedName>
        <fullName evidence="3">Vacuolar protein-sorting-associated protein 25</fullName>
    </recommendedName>
    <alternativeName>
        <fullName evidence="7">ESCRT-II complex subunit VPS25</fullName>
    </alternativeName>
</protein>
<gene>
    <name evidence="9 11" type="ORF">P152DRAFT_486237</name>
</gene>
<evidence type="ECO:0000256" key="8">
    <source>
        <dbReference type="SAM" id="MobiDB-lite"/>
    </source>
</evidence>
<dbReference type="Pfam" id="PF05871">
    <property type="entry name" value="ESCRT-II"/>
    <property type="match status" value="1"/>
</dbReference>
<dbReference type="OrthoDB" id="245150at2759"/>
<evidence type="ECO:0000256" key="1">
    <source>
        <dbReference type="ARBA" id="ARBA00004496"/>
    </source>
</evidence>
<evidence type="ECO:0000256" key="2">
    <source>
        <dbReference type="ARBA" id="ARBA00009674"/>
    </source>
</evidence>
<dbReference type="Gene3D" id="1.10.10.570">
    <property type="entry name" value="Winged helix' DNA-binding domain. Chain C. Domain 1"/>
    <property type="match status" value="1"/>
</dbReference>
<organism evidence="9">
    <name type="scientific">Eremomyces bilateralis CBS 781.70</name>
    <dbReference type="NCBI Taxonomy" id="1392243"/>
    <lineage>
        <taxon>Eukaryota</taxon>
        <taxon>Fungi</taxon>
        <taxon>Dikarya</taxon>
        <taxon>Ascomycota</taxon>
        <taxon>Pezizomycotina</taxon>
        <taxon>Dothideomycetes</taxon>
        <taxon>Dothideomycetes incertae sedis</taxon>
        <taxon>Eremomycetales</taxon>
        <taxon>Eremomycetaceae</taxon>
        <taxon>Eremomyces</taxon>
    </lineage>
</organism>
<reference evidence="9 11" key="1">
    <citation type="submission" date="2020-01" db="EMBL/GenBank/DDBJ databases">
        <authorList>
            <consortium name="DOE Joint Genome Institute"/>
            <person name="Haridas S."/>
            <person name="Albert R."/>
            <person name="Binder M."/>
            <person name="Bloem J."/>
            <person name="Labutti K."/>
            <person name="Salamov A."/>
            <person name="Andreopoulos B."/>
            <person name="Baker S.E."/>
            <person name="Barry K."/>
            <person name="Bills G."/>
            <person name="Bluhm B.H."/>
            <person name="Cannon C."/>
            <person name="Castanera R."/>
            <person name="Culley D.E."/>
            <person name="Daum C."/>
            <person name="Ezra D."/>
            <person name="Gonzalez J.B."/>
            <person name="Henrissat B."/>
            <person name="Kuo A."/>
            <person name="Liang C."/>
            <person name="Lipzen A."/>
            <person name="Lutzoni F."/>
            <person name="Magnuson J."/>
            <person name="Mondo S."/>
            <person name="Nolan M."/>
            <person name="Ohm R."/>
            <person name="Pangilinan J."/>
            <person name="Park H.-J."/>
            <person name="Ramirez L."/>
            <person name="Alfaro M."/>
            <person name="Sun H."/>
            <person name="Tritt A."/>
            <person name="Yoshinaga Y."/>
            <person name="Zwiers L.-H."/>
            <person name="Turgeon B.G."/>
            <person name="Goodwin S.B."/>
            <person name="Spatafora J.W."/>
            <person name="Crous P.W."/>
            <person name="Grigoriev I.V."/>
        </authorList>
    </citation>
    <scope>NUCLEOTIDE SEQUENCE</scope>
    <source>
        <strain evidence="9 11">CBS 781.70</strain>
    </source>
</reference>
<dbReference type="InterPro" id="IPR014041">
    <property type="entry name" value="ESCRT-II_cplx_Vps25-sub_N"/>
</dbReference>
<feature type="compositionally biased region" description="Low complexity" evidence="8">
    <location>
        <begin position="1"/>
        <end position="10"/>
    </location>
</feature>
<dbReference type="GO" id="GO:0042803">
    <property type="term" value="F:protein homodimerization activity"/>
    <property type="evidence" value="ECO:0007669"/>
    <property type="project" value="TreeGrafter"/>
</dbReference>
<keyword evidence="4" id="KW-0813">Transport</keyword>
<evidence type="ECO:0000313" key="11">
    <source>
        <dbReference type="RefSeq" id="XP_033538566.1"/>
    </source>
</evidence>
<dbReference type="GO" id="GO:0043328">
    <property type="term" value="P:protein transport to vacuole involved in ubiquitin-dependent protein catabolic process via the multivesicular body sorting pathway"/>
    <property type="evidence" value="ECO:0007669"/>
    <property type="project" value="TreeGrafter"/>
</dbReference>
<dbReference type="SUPFAM" id="SSF46785">
    <property type="entry name" value="Winged helix' DNA-binding domain"/>
    <property type="match status" value="2"/>
</dbReference>
<evidence type="ECO:0000256" key="3">
    <source>
        <dbReference type="ARBA" id="ARBA00017934"/>
    </source>
</evidence>
<sequence>MSTTAASPHPTSIPPPPPPPSTNTAFPFPPHYHYPPFFSLQPTASTRLSQLHSWSTLIQSYCRHHRLFALSLVDALDSDLFWNRKLGKRLALRDAREVIAWMAGTEGGERAEWVDGTGKKGRGEEGRCWVYWRRPEEWAGLIEAWVDATAQRGTVLTLYELAEGDATRSQEFHGMDMELLQKSLQVLVKKGKAQIFGSDDQQGIKFF</sequence>
<keyword evidence="10" id="KW-1185">Reference proteome</keyword>
<dbReference type="GO" id="GO:0005198">
    <property type="term" value="F:structural molecule activity"/>
    <property type="evidence" value="ECO:0007669"/>
    <property type="project" value="TreeGrafter"/>
</dbReference>
<dbReference type="GeneID" id="54422652"/>
<dbReference type="Proteomes" id="UP000504638">
    <property type="component" value="Unplaced"/>
</dbReference>
<reference evidence="11" key="3">
    <citation type="submission" date="2025-04" db="UniProtKB">
        <authorList>
            <consortium name="RefSeq"/>
        </authorList>
    </citation>
    <scope>IDENTIFICATION</scope>
    <source>
        <strain evidence="11">CBS 781.70</strain>
    </source>
</reference>
<name>A0A6G1GFQ4_9PEZI</name>